<dbReference type="Proteomes" id="UP001165083">
    <property type="component" value="Unassembled WGS sequence"/>
</dbReference>
<feature type="compositionally biased region" description="Basic and acidic residues" evidence="1">
    <location>
        <begin position="75"/>
        <end position="88"/>
    </location>
</feature>
<comment type="caution">
    <text evidence="2">The sequence shown here is derived from an EMBL/GenBank/DDBJ whole genome shotgun (WGS) entry which is preliminary data.</text>
</comment>
<protein>
    <submittedName>
        <fullName evidence="2">Unnamed protein product</fullName>
    </submittedName>
</protein>
<evidence type="ECO:0000256" key="1">
    <source>
        <dbReference type="SAM" id="MobiDB-lite"/>
    </source>
</evidence>
<gene>
    <name evidence="2" type="ORF">Plil01_001890800</name>
</gene>
<dbReference type="OrthoDB" id="154517at2759"/>
<keyword evidence="3" id="KW-1185">Reference proteome</keyword>
<accession>A0A9W6YG25</accession>
<evidence type="ECO:0000313" key="3">
    <source>
        <dbReference type="Proteomes" id="UP001165083"/>
    </source>
</evidence>
<dbReference type="EMBL" id="BSXW01012916">
    <property type="protein sequence ID" value="GMF66732.1"/>
    <property type="molecule type" value="Genomic_DNA"/>
</dbReference>
<feature type="region of interest" description="Disordered" evidence="1">
    <location>
        <begin position="62"/>
        <end position="88"/>
    </location>
</feature>
<organism evidence="2 3">
    <name type="scientific">Phytophthora lilii</name>
    <dbReference type="NCBI Taxonomy" id="2077276"/>
    <lineage>
        <taxon>Eukaryota</taxon>
        <taxon>Sar</taxon>
        <taxon>Stramenopiles</taxon>
        <taxon>Oomycota</taxon>
        <taxon>Peronosporomycetes</taxon>
        <taxon>Peronosporales</taxon>
        <taxon>Peronosporaceae</taxon>
        <taxon>Phytophthora</taxon>
    </lineage>
</organism>
<evidence type="ECO:0000313" key="2">
    <source>
        <dbReference type="EMBL" id="GMF66732.1"/>
    </source>
</evidence>
<sequence>MSPSTMSSAHDASTKISIDKFNGDNYATWNRYMRGVFLTKSVWDVYWKVRILNTVKLDEAEGRQHSGRYRSGRWKPLEGKNEDSKVID</sequence>
<reference evidence="2" key="1">
    <citation type="submission" date="2023-04" db="EMBL/GenBank/DDBJ databases">
        <title>Phytophthora lilii NBRC 32176.</title>
        <authorList>
            <person name="Ichikawa N."/>
            <person name="Sato H."/>
            <person name="Tonouchi N."/>
        </authorList>
    </citation>
    <scope>NUCLEOTIDE SEQUENCE</scope>
    <source>
        <strain evidence="2">NBRC 32176</strain>
    </source>
</reference>
<dbReference type="AlphaFoldDB" id="A0A9W6YG25"/>
<name>A0A9W6YG25_9STRA</name>
<proteinExistence type="predicted"/>